<evidence type="ECO:0000259" key="1">
    <source>
        <dbReference type="Pfam" id="PF01510"/>
    </source>
</evidence>
<comment type="caution">
    <text evidence="2">The sequence shown here is derived from an EMBL/GenBank/DDBJ whole genome shotgun (WGS) entry which is preliminary data.</text>
</comment>
<protein>
    <submittedName>
        <fullName evidence="2">Peptidoglycan recognition family protein</fullName>
    </submittedName>
</protein>
<organism evidence="2 3">
    <name type="scientific">Natronomicrosphaera hydrolytica</name>
    <dbReference type="NCBI Taxonomy" id="3242702"/>
    <lineage>
        <taxon>Bacteria</taxon>
        <taxon>Pseudomonadati</taxon>
        <taxon>Planctomycetota</taxon>
        <taxon>Phycisphaerae</taxon>
        <taxon>Phycisphaerales</taxon>
        <taxon>Phycisphaeraceae</taxon>
        <taxon>Natronomicrosphaera</taxon>
    </lineage>
</organism>
<keyword evidence="3" id="KW-1185">Reference proteome</keyword>
<accession>A0ABV4U5U8</accession>
<feature type="domain" description="N-acetylmuramoyl-L-alanine amidase" evidence="1">
    <location>
        <begin position="63"/>
        <end position="178"/>
    </location>
</feature>
<dbReference type="InterPro" id="IPR002502">
    <property type="entry name" value="Amidase_domain"/>
</dbReference>
<reference evidence="2 3" key="1">
    <citation type="submission" date="2024-08" db="EMBL/GenBank/DDBJ databases">
        <title>Whole-genome sequencing of halo(alkali)philic microorganisms from hypersaline lakes.</title>
        <authorList>
            <person name="Sorokin D.Y."/>
            <person name="Merkel A.Y."/>
            <person name="Messina E."/>
            <person name="Yakimov M."/>
        </authorList>
    </citation>
    <scope>NUCLEOTIDE SEQUENCE [LARGE SCALE GENOMIC DNA]</scope>
    <source>
        <strain evidence="2 3">AB-hyl4</strain>
    </source>
</reference>
<dbReference type="CDD" id="cd06583">
    <property type="entry name" value="PGRP"/>
    <property type="match status" value="1"/>
</dbReference>
<dbReference type="SUPFAM" id="SSF55846">
    <property type="entry name" value="N-acetylmuramoyl-L-alanine amidase-like"/>
    <property type="match status" value="1"/>
</dbReference>
<sequence>MVPNQRTFIVLGALIVGMSLASSVLLLLEPGPMAPFAGVTLQSIDRGPTSSNDRLFDTASPQHDWQAIVIHDSGQPEGNAHTLDRLHDQQGRGGLGYHFVLNNGRGADDGLIELGFRWQHQFAGAYVEGEDASWFNRNGIGICLVGDADNQRMTRAQLRELVWLVRQLQQAHNIPRDAIHIDVGQAAGDEAFPFAWFRQQLLDIPTP</sequence>
<name>A0ABV4U5U8_9BACT</name>
<gene>
    <name evidence="2" type="ORF">ACERK3_08365</name>
</gene>
<dbReference type="Proteomes" id="UP001575105">
    <property type="component" value="Unassembled WGS sequence"/>
</dbReference>
<dbReference type="RefSeq" id="WP_425345231.1">
    <property type="nucleotide sequence ID" value="NZ_JBGUBD010000004.1"/>
</dbReference>
<dbReference type="EMBL" id="JBGUBD010000004">
    <property type="protein sequence ID" value="MFA9478308.1"/>
    <property type="molecule type" value="Genomic_DNA"/>
</dbReference>
<dbReference type="Pfam" id="PF01510">
    <property type="entry name" value="Amidase_2"/>
    <property type="match status" value="1"/>
</dbReference>
<proteinExistence type="predicted"/>
<evidence type="ECO:0000313" key="2">
    <source>
        <dbReference type="EMBL" id="MFA9478308.1"/>
    </source>
</evidence>
<dbReference type="InterPro" id="IPR036505">
    <property type="entry name" value="Amidase/PGRP_sf"/>
</dbReference>
<evidence type="ECO:0000313" key="3">
    <source>
        <dbReference type="Proteomes" id="UP001575105"/>
    </source>
</evidence>
<dbReference type="Gene3D" id="3.40.80.10">
    <property type="entry name" value="Peptidoglycan recognition protein-like"/>
    <property type="match status" value="1"/>
</dbReference>